<organism evidence="2 3">
    <name type="scientific">Acaulospora morrowiae</name>
    <dbReference type="NCBI Taxonomy" id="94023"/>
    <lineage>
        <taxon>Eukaryota</taxon>
        <taxon>Fungi</taxon>
        <taxon>Fungi incertae sedis</taxon>
        <taxon>Mucoromycota</taxon>
        <taxon>Glomeromycotina</taxon>
        <taxon>Glomeromycetes</taxon>
        <taxon>Diversisporales</taxon>
        <taxon>Acaulosporaceae</taxon>
        <taxon>Acaulospora</taxon>
    </lineage>
</organism>
<proteinExistence type="predicted"/>
<gene>
    <name evidence="2" type="ORF">AMORRO_LOCUS3797</name>
</gene>
<keyword evidence="3" id="KW-1185">Reference proteome</keyword>
<name>A0A9N9A0A4_9GLOM</name>
<dbReference type="AlphaFoldDB" id="A0A9N9A0A4"/>
<dbReference type="OrthoDB" id="2412041at2759"/>
<dbReference type="EMBL" id="CAJVPV010001924">
    <property type="protein sequence ID" value="CAG8512448.1"/>
    <property type="molecule type" value="Genomic_DNA"/>
</dbReference>
<sequence>MSFEDNIEESIETDTTESLCTIQDIEESSSSNTNKRKRLVGRPKNQIWNEFLEYGEKKKGHVGSICKHCGDNKLRGRLPEMQSHIAFNCQEVPTEIKQYWMQYFIS</sequence>
<feature type="non-terminal residue" evidence="2">
    <location>
        <position position="106"/>
    </location>
</feature>
<accession>A0A9N9A0A4</accession>
<evidence type="ECO:0000313" key="3">
    <source>
        <dbReference type="Proteomes" id="UP000789342"/>
    </source>
</evidence>
<evidence type="ECO:0000256" key="1">
    <source>
        <dbReference type="SAM" id="MobiDB-lite"/>
    </source>
</evidence>
<feature type="compositionally biased region" description="Acidic residues" evidence="1">
    <location>
        <begin position="1"/>
        <end position="15"/>
    </location>
</feature>
<protein>
    <submittedName>
        <fullName evidence="2">12208_t:CDS:1</fullName>
    </submittedName>
</protein>
<reference evidence="2" key="1">
    <citation type="submission" date="2021-06" db="EMBL/GenBank/DDBJ databases">
        <authorList>
            <person name="Kallberg Y."/>
            <person name="Tangrot J."/>
            <person name="Rosling A."/>
        </authorList>
    </citation>
    <scope>NUCLEOTIDE SEQUENCE</scope>
    <source>
        <strain evidence="2">CL551</strain>
    </source>
</reference>
<evidence type="ECO:0000313" key="2">
    <source>
        <dbReference type="EMBL" id="CAG8512448.1"/>
    </source>
</evidence>
<feature type="region of interest" description="Disordered" evidence="1">
    <location>
        <begin position="1"/>
        <end position="38"/>
    </location>
</feature>
<comment type="caution">
    <text evidence="2">The sequence shown here is derived from an EMBL/GenBank/DDBJ whole genome shotgun (WGS) entry which is preliminary data.</text>
</comment>
<dbReference type="Proteomes" id="UP000789342">
    <property type="component" value="Unassembled WGS sequence"/>
</dbReference>